<sequence length="881" mass="96443">MVALLLSNGADLTLLKNGRFSALYSAVKYGHVGVVKEILAQRGELLNVRQPETPLYCASLWGCWKVVEYLIGLPGADPNERNEGGWTPLLAACDDGYVETVRVLLAHDADPNIPDHEEKMTALTYATGWNGDVEILRMLLEHGATVDHEILERPLLCDIANEPDLSTEDKIGFFETLIRHDPSLNIDKADADGIAPLMLAAMNGNVALIRWLLRRGSDINRTSRSGKHALFYAVEESHHTAAMELLKHDIPPTLDIQSDGPNSLLEAAVAEGDTSLVEILLDAGADMEFKNSNKQTVLSMAVYKQQTDVVKLLLERGVDVSNRDSRGWTPLLISIYYNSSTETLRLLVDSGANLNDRLGSPGDTSGPTALHLAMNNANRDKLRTLLEFHTSIDLNLRDAHGNTPLLAAGKWDSPQIVECQKLLVRAGADVNDTNSDGECLLMKSSYWAETASAVHDFLLSRPEIHVDTVSPKYGTPLQVACRNGHIQLVNKLIRRGADVNLAIPAFAPTALISACLPWDLYKEQNKAVEGKEWAVRELITHGAEANFMSKNSTTFTNALCAASFCGRVGIINFLLDSGASAQQKDPMGRLAIHFAAANGLRNFQAVALVYTGDIVAGDIVAGDKADKNALHWAAQFGHVETIKAILERLPKTKRNTLIDCRDKDGWTPLAFAMRPTMFTGDNWMSTTFSEKSDYAGTVQYLMELGADVSVTFRQGRENAAEELTLAELARRCGAAELAELVTPSENPEPNDIRASEGESSEVSSSRNIYGIIYMCLTCPCVQFCTKCYRSIELYHEHVIDDGQIHTFGIDAETGDREFVEPNPLPSTALLQEANSEEVTGIKAPVEDSDAADLNTENDDSRDDITEVVDFSDLKDLGSFTD</sequence>
<name>A0ABR3WMG7_9PEZI</name>
<protein>
    <recommendedName>
        <fullName evidence="7">Ankyrin repeat protein</fullName>
    </recommendedName>
</protein>
<comment type="caution">
    <text evidence="5">The sequence shown here is derived from an EMBL/GenBank/DDBJ whole genome shotgun (WGS) entry which is preliminary data.</text>
</comment>
<gene>
    <name evidence="5" type="ORF">Daus18300_007511</name>
</gene>
<evidence type="ECO:0000256" key="3">
    <source>
        <dbReference type="PROSITE-ProRule" id="PRU00023"/>
    </source>
</evidence>
<dbReference type="Pfam" id="PF00023">
    <property type="entry name" value="Ank"/>
    <property type="match status" value="1"/>
</dbReference>
<dbReference type="InterPro" id="IPR036770">
    <property type="entry name" value="Ankyrin_rpt-contain_sf"/>
</dbReference>
<evidence type="ECO:0000313" key="5">
    <source>
        <dbReference type="EMBL" id="KAL1864709.1"/>
    </source>
</evidence>
<dbReference type="SUPFAM" id="SSF48403">
    <property type="entry name" value="Ankyrin repeat"/>
    <property type="match status" value="3"/>
</dbReference>
<keyword evidence="6" id="KW-1185">Reference proteome</keyword>
<accession>A0ABR3WMG7</accession>
<evidence type="ECO:0000256" key="2">
    <source>
        <dbReference type="ARBA" id="ARBA00023043"/>
    </source>
</evidence>
<dbReference type="InterPro" id="IPR002110">
    <property type="entry name" value="Ankyrin_rpt"/>
</dbReference>
<dbReference type="PROSITE" id="PS50297">
    <property type="entry name" value="ANK_REP_REGION"/>
    <property type="match status" value="6"/>
</dbReference>
<dbReference type="PANTHER" id="PTHR24173">
    <property type="entry name" value="ANKYRIN REPEAT CONTAINING"/>
    <property type="match status" value="1"/>
</dbReference>
<dbReference type="SMART" id="SM00248">
    <property type="entry name" value="ANK"/>
    <property type="match status" value="16"/>
</dbReference>
<feature type="repeat" description="ANK" evidence="3">
    <location>
        <begin position="365"/>
        <end position="397"/>
    </location>
</feature>
<dbReference type="Pfam" id="PF13637">
    <property type="entry name" value="Ank_4"/>
    <property type="match status" value="1"/>
</dbReference>
<feature type="region of interest" description="Disordered" evidence="4">
    <location>
        <begin position="836"/>
        <end position="864"/>
    </location>
</feature>
<dbReference type="PANTHER" id="PTHR24173:SF74">
    <property type="entry name" value="ANKYRIN REPEAT DOMAIN-CONTAINING PROTEIN 16"/>
    <property type="match status" value="1"/>
</dbReference>
<feature type="repeat" description="ANK" evidence="3">
    <location>
        <begin position="400"/>
        <end position="435"/>
    </location>
</feature>
<dbReference type="Gene3D" id="1.25.40.20">
    <property type="entry name" value="Ankyrin repeat-containing domain"/>
    <property type="match status" value="4"/>
</dbReference>
<dbReference type="PROSITE" id="PS50088">
    <property type="entry name" value="ANK_REPEAT"/>
    <property type="match status" value="8"/>
</dbReference>
<dbReference type="Proteomes" id="UP001583177">
    <property type="component" value="Unassembled WGS sequence"/>
</dbReference>
<evidence type="ECO:0000256" key="1">
    <source>
        <dbReference type="ARBA" id="ARBA00022737"/>
    </source>
</evidence>
<evidence type="ECO:0008006" key="7">
    <source>
        <dbReference type="Google" id="ProtNLM"/>
    </source>
</evidence>
<evidence type="ECO:0000256" key="4">
    <source>
        <dbReference type="SAM" id="MobiDB-lite"/>
    </source>
</evidence>
<dbReference type="Pfam" id="PF12796">
    <property type="entry name" value="Ank_2"/>
    <property type="match status" value="4"/>
</dbReference>
<feature type="repeat" description="ANK" evidence="3">
    <location>
        <begin position="260"/>
        <end position="292"/>
    </location>
</feature>
<evidence type="ECO:0000313" key="6">
    <source>
        <dbReference type="Proteomes" id="UP001583177"/>
    </source>
</evidence>
<feature type="repeat" description="ANK" evidence="3">
    <location>
        <begin position="84"/>
        <end position="116"/>
    </location>
</feature>
<feature type="repeat" description="ANK" evidence="3">
    <location>
        <begin position="293"/>
        <end position="325"/>
    </location>
</feature>
<proteinExistence type="predicted"/>
<feature type="region of interest" description="Disordered" evidence="4">
    <location>
        <begin position="740"/>
        <end position="759"/>
    </location>
</feature>
<reference evidence="5 6" key="1">
    <citation type="journal article" date="2024" name="IMA Fungus">
        <title>IMA Genome - F19 : A genome assembly and annotation guide to empower mycologists, including annotated draft genome sequences of Ceratocystis pirilliformis, Diaporthe australafricana, Fusarium ophioides, Paecilomyces lecythidis, and Sporothrix stenoceras.</title>
        <authorList>
            <person name="Aylward J."/>
            <person name="Wilson A.M."/>
            <person name="Visagie C.M."/>
            <person name="Spraker J."/>
            <person name="Barnes I."/>
            <person name="Buitendag C."/>
            <person name="Ceriani C."/>
            <person name="Del Mar Angel L."/>
            <person name="du Plessis D."/>
            <person name="Fuchs T."/>
            <person name="Gasser K."/>
            <person name="Kramer D."/>
            <person name="Li W."/>
            <person name="Munsamy K."/>
            <person name="Piso A."/>
            <person name="Price J.L."/>
            <person name="Sonnekus B."/>
            <person name="Thomas C."/>
            <person name="van der Nest A."/>
            <person name="van Dijk A."/>
            <person name="van Heerden A."/>
            <person name="van Vuuren N."/>
            <person name="Yilmaz N."/>
            <person name="Duong T.A."/>
            <person name="van der Merwe N.A."/>
            <person name="Wingfield M.J."/>
            <person name="Wingfield B.D."/>
        </authorList>
    </citation>
    <scope>NUCLEOTIDE SEQUENCE [LARGE SCALE GENOMIC DNA]</scope>
    <source>
        <strain evidence="5 6">CMW 18300</strain>
    </source>
</reference>
<feature type="compositionally biased region" description="Acidic residues" evidence="4">
    <location>
        <begin position="846"/>
        <end position="861"/>
    </location>
</feature>
<feature type="repeat" description="ANK" evidence="3">
    <location>
        <begin position="326"/>
        <end position="359"/>
    </location>
</feature>
<feature type="repeat" description="ANK" evidence="3">
    <location>
        <begin position="192"/>
        <end position="224"/>
    </location>
</feature>
<dbReference type="EMBL" id="JAWRVE010000066">
    <property type="protein sequence ID" value="KAL1864709.1"/>
    <property type="molecule type" value="Genomic_DNA"/>
</dbReference>
<feature type="repeat" description="ANK" evidence="3">
    <location>
        <begin position="472"/>
        <end position="504"/>
    </location>
</feature>
<keyword evidence="1" id="KW-0677">Repeat</keyword>
<keyword evidence="2 3" id="KW-0040">ANK repeat</keyword>
<organism evidence="5 6">
    <name type="scientific">Diaporthe australafricana</name>
    <dbReference type="NCBI Taxonomy" id="127596"/>
    <lineage>
        <taxon>Eukaryota</taxon>
        <taxon>Fungi</taxon>
        <taxon>Dikarya</taxon>
        <taxon>Ascomycota</taxon>
        <taxon>Pezizomycotina</taxon>
        <taxon>Sordariomycetes</taxon>
        <taxon>Sordariomycetidae</taxon>
        <taxon>Diaporthales</taxon>
        <taxon>Diaporthaceae</taxon>
        <taxon>Diaporthe</taxon>
    </lineage>
</organism>